<dbReference type="Proteomes" id="UP000266089">
    <property type="component" value="Unassembled WGS sequence"/>
</dbReference>
<dbReference type="EMBL" id="QWKX01000010">
    <property type="protein sequence ID" value="RIH78878.1"/>
    <property type="molecule type" value="Genomic_DNA"/>
</dbReference>
<dbReference type="CDD" id="cd21147">
    <property type="entry name" value="RsmF_methylt_CTD1"/>
    <property type="match status" value="1"/>
</dbReference>
<protein>
    <submittedName>
        <fullName evidence="8">Ribosomal RNA small subunit methyltransferase F</fullName>
        <ecNumber evidence="8">2.1.1.-</ecNumber>
    </submittedName>
</protein>
<dbReference type="NCBIfam" id="NF041567">
    <property type="entry name" value="mtaseRsmF_Thermus"/>
    <property type="match status" value="1"/>
</dbReference>
<comment type="similarity">
    <text evidence="6">Belongs to the class I-like SAM-binding methyltransferase superfamily. RsmB/NOP family.</text>
</comment>
<evidence type="ECO:0000313" key="8">
    <source>
        <dbReference type="EMBL" id="RIH78878.1"/>
    </source>
</evidence>
<feature type="active site" description="Nucleophile" evidence="6">
    <location>
        <position position="230"/>
    </location>
</feature>
<evidence type="ECO:0000259" key="7">
    <source>
        <dbReference type="PROSITE" id="PS51686"/>
    </source>
</evidence>
<keyword evidence="2 6" id="KW-0489">Methyltransferase</keyword>
<dbReference type="Gene3D" id="3.30.70.1170">
    <property type="entry name" value="Sun protein, domain 3"/>
    <property type="match status" value="1"/>
</dbReference>
<dbReference type="InterPro" id="IPR023267">
    <property type="entry name" value="RCMT"/>
</dbReference>
<dbReference type="InterPro" id="IPR031341">
    <property type="entry name" value="Methyltr_RsmF_N"/>
</dbReference>
<proteinExistence type="inferred from homology"/>
<keyword evidence="3 6" id="KW-0808">Transferase</keyword>
<keyword evidence="1" id="KW-0963">Cytoplasm</keyword>
<organism evidence="8 9">
    <name type="scientific">Meiothermus taiwanensis</name>
    <dbReference type="NCBI Taxonomy" id="172827"/>
    <lineage>
        <taxon>Bacteria</taxon>
        <taxon>Thermotogati</taxon>
        <taxon>Deinococcota</taxon>
        <taxon>Deinococci</taxon>
        <taxon>Thermales</taxon>
        <taxon>Thermaceae</taxon>
        <taxon>Meiothermus</taxon>
    </lineage>
</organism>
<comment type="caution">
    <text evidence="6">Lacks conserved residue(s) required for the propagation of feature annotation.</text>
</comment>
<dbReference type="PANTHER" id="PTHR22807">
    <property type="entry name" value="NOP2 YEAST -RELATED NOL1/NOP2/FMU SUN DOMAIN-CONTAINING"/>
    <property type="match status" value="1"/>
</dbReference>
<evidence type="ECO:0000256" key="4">
    <source>
        <dbReference type="ARBA" id="ARBA00022691"/>
    </source>
</evidence>
<feature type="domain" description="SAM-dependent MTase RsmB/NOP-type" evidence="7">
    <location>
        <begin position="10"/>
        <end position="299"/>
    </location>
</feature>
<dbReference type="Gene3D" id="3.40.50.150">
    <property type="entry name" value="Vaccinia Virus protein VP39"/>
    <property type="match status" value="1"/>
</dbReference>
<comment type="caution">
    <text evidence="8">The sequence shown here is derived from an EMBL/GenBank/DDBJ whole genome shotgun (WGS) entry which is preliminary data.</text>
</comment>
<dbReference type="AlphaFoldDB" id="A0A399E4I4"/>
<evidence type="ECO:0000256" key="1">
    <source>
        <dbReference type="ARBA" id="ARBA00022490"/>
    </source>
</evidence>
<dbReference type="InterPro" id="IPR031340">
    <property type="entry name" value="RsmF_methylt_CI"/>
</dbReference>
<dbReference type="Pfam" id="PF17126">
    <property type="entry name" value="RsmF_methylt_CI"/>
    <property type="match status" value="1"/>
</dbReference>
<keyword evidence="4 6" id="KW-0949">S-adenosyl-L-methionine</keyword>
<evidence type="ECO:0000313" key="9">
    <source>
        <dbReference type="Proteomes" id="UP000266089"/>
    </source>
</evidence>
<keyword evidence="5 6" id="KW-0694">RNA-binding</keyword>
<dbReference type="GO" id="GO:0001510">
    <property type="term" value="P:RNA methylation"/>
    <property type="evidence" value="ECO:0007669"/>
    <property type="project" value="InterPro"/>
</dbReference>
<dbReference type="Pfam" id="PF01189">
    <property type="entry name" value="Methyltr_RsmB-F"/>
    <property type="match status" value="1"/>
</dbReference>
<feature type="binding site" evidence="6">
    <location>
        <position position="177"/>
    </location>
    <ligand>
        <name>S-adenosyl-L-methionine</name>
        <dbReference type="ChEBI" id="CHEBI:59789"/>
    </ligand>
</feature>
<dbReference type="OrthoDB" id="9810297at2"/>
<dbReference type="PROSITE" id="PS51686">
    <property type="entry name" value="SAM_MT_RSMB_NOP"/>
    <property type="match status" value="1"/>
</dbReference>
<dbReference type="InterPro" id="IPR001678">
    <property type="entry name" value="MeTrfase_RsmB-F_NOP2_dom"/>
</dbReference>
<feature type="binding site" evidence="6">
    <location>
        <position position="133"/>
    </location>
    <ligand>
        <name>S-adenosyl-L-methionine</name>
        <dbReference type="ChEBI" id="CHEBI:59789"/>
    </ligand>
</feature>
<evidence type="ECO:0000256" key="5">
    <source>
        <dbReference type="ARBA" id="ARBA00022884"/>
    </source>
</evidence>
<dbReference type="InterPro" id="IPR049560">
    <property type="entry name" value="MeTrfase_RsmB-F_NOP2_cat"/>
</dbReference>
<sequence length="457" mass="50044">MLPKAFLNKMSDLLGEAFPEFLRALTQADRSYGLRVNTLKLSPEQLQQISPWPLEPIPWSPEGFYYPAEARPGPHPYYYAGLYYIQEPSAQAVGVLADPQPGERVLDLAAAPGGKTTHLAARMQGRGLLISNEIDSKRVRGLLENVERWGANLAVVSAPVEKLAQAWGAYFDRVVLDAPCSGEGMFRKDPEVVRHWGPGAPSRAARIQKTLLAAAADLVRPGGTLVYSTCTFAPEENEQVIADFLRTPGWTLEDARISPLFADGVPAWGDGLPALARTARLWPHRLRGEGHFLARLRKIDGAENHPPQARIPPLSREARALWQAWSEEHLQIALEGELLERAGHLYLLPPGLPDLEGLRAPAPGLYLGQARTGHRKDTGRFLPGQPLAHYLTPGEVNHPLLLPSDDPRTLAFALGQPVPAEGRDGWRLVALQTPVGNFSLGWGRLKAGILRPSRAGL</sequence>
<dbReference type="Gene3D" id="2.30.130.60">
    <property type="match status" value="1"/>
</dbReference>
<dbReference type="PANTHER" id="PTHR22807:SF30">
    <property type="entry name" value="28S RRNA (CYTOSINE(4447)-C(5))-METHYLTRANSFERASE-RELATED"/>
    <property type="match status" value="1"/>
</dbReference>
<dbReference type="GO" id="GO:0008173">
    <property type="term" value="F:RNA methyltransferase activity"/>
    <property type="evidence" value="ECO:0007669"/>
    <property type="project" value="InterPro"/>
</dbReference>
<accession>A0A399E4I4</accession>
<dbReference type="Pfam" id="PF17125">
    <property type="entry name" value="Methyltr_RsmF_N"/>
    <property type="match status" value="1"/>
</dbReference>
<evidence type="ECO:0000256" key="6">
    <source>
        <dbReference type="PROSITE-ProRule" id="PRU01023"/>
    </source>
</evidence>
<gene>
    <name evidence="8" type="primary">rsmF</name>
    <name evidence="8" type="ORF">Mcate_00590</name>
</gene>
<dbReference type="CDD" id="cd02440">
    <property type="entry name" value="AdoMet_MTases"/>
    <property type="match status" value="1"/>
</dbReference>
<dbReference type="RefSeq" id="WP_119361466.1">
    <property type="nucleotide sequence ID" value="NZ_JBHSXZ010000015.1"/>
</dbReference>
<reference evidence="8 9" key="1">
    <citation type="submission" date="2018-08" db="EMBL/GenBank/DDBJ databases">
        <title>Meiothermus cateniformans JCM 15151 genome sequencing project.</title>
        <authorList>
            <person name="Da Costa M.S."/>
            <person name="Albuquerque L."/>
            <person name="Raposo P."/>
            <person name="Froufe H.J.C."/>
            <person name="Barroso C.S."/>
            <person name="Egas C."/>
        </authorList>
    </citation>
    <scope>NUCLEOTIDE SEQUENCE [LARGE SCALE GENOMIC DNA]</scope>
    <source>
        <strain evidence="8 9">JCM 15151</strain>
    </source>
</reference>
<evidence type="ECO:0000256" key="3">
    <source>
        <dbReference type="ARBA" id="ARBA00022679"/>
    </source>
</evidence>
<evidence type="ECO:0000256" key="2">
    <source>
        <dbReference type="ARBA" id="ARBA00022603"/>
    </source>
</evidence>
<dbReference type="GO" id="GO:0003723">
    <property type="term" value="F:RNA binding"/>
    <property type="evidence" value="ECO:0007669"/>
    <property type="project" value="UniProtKB-UniRule"/>
</dbReference>
<dbReference type="InterPro" id="IPR029063">
    <property type="entry name" value="SAM-dependent_MTases_sf"/>
</dbReference>
<name>A0A399E4I4_9DEIN</name>
<dbReference type="EC" id="2.1.1.-" evidence="8"/>
<feature type="binding site" evidence="6">
    <location>
        <begin position="109"/>
        <end position="115"/>
    </location>
    <ligand>
        <name>S-adenosyl-L-methionine</name>
        <dbReference type="ChEBI" id="CHEBI:59789"/>
    </ligand>
</feature>
<dbReference type="SUPFAM" id="SSF53335">
    <property type="entry name" value="S-adenosyl-L-methionine-dependent methyltransferases"/>
    <property type="match status" value="1"/>
</dbReference>
<dbReference type="InterPro" id="IPR048151">
    <property type="entry name" value="RsmF"/>
</dbReference>
<dbReference type="PRINTS" id="PR02008">
    <property type="entry name" value="RCMTFAMILY"/>
</dbReference>